<reference evidence="2 3" key="1">
    <citation type="submission" date="2015-06" db="EMBL/GenBank/DDBJ databases">
        <title>Draft genome sequence of the purine-degrading Clostridium cylindrosporum HC-1 (DSM 605).</title>
        <authorList>
            <person name="Poehlein A."/>
            <person name="Schiel-Bengelsdorf B."/>
            <person name="Bengelsdorf F."/>
            <person name="Daniel R."/>
            <person name="Duerre P."/>
        </authorList>
    </citation>
    <scope>NUCLEOTIDE SEQUENCE [LARGE SCALE GENOMIC DNA]</scope>
    <source>
        <strain evidence="2 3">DSM 605</strain>
    </source>
</reference>
<evidence type="ECO:0000313" key="2">
    <source>
        <dbReference type="EMBL" id="KMT23351.1"/>
    </source>
</evidence>
<dbReference type="OrthoDB" id="1698854at2"/>
<gene>
    <name evidence="2" type="ORF">CLCY_8c00880</name>
</gene>
<dbReference type="RefSeq" id="WP_048569165.1">
    <property type="nucleotide sequence ID" value="NZ_LFVU01000001.1"/>
</dbReference>
<accession>A0A0J8G6Y9</accession>
<evidence type="ECO:0000256" key="1">
    <source>
        <dbReference type="SAM" id="Phobius"/>
    </source>
</evidence>
<protein>
    <recommendedName>
        <fullName evidence="4">Phosphoesterase</fullName>
    </recommendedName>
</protein>
<dbReference type="Pfam" id="PF06961">
    <property type="entry name" value="DUF1294"/>
    <property type="match status" value="1"/>
</dbReference>
<name>A0A0J8G6Y9_CLOCY</name>
<dbReference type="GO" id="GO:0003676">
    <property type="term" value="F:nucleic acid binding"/>
    <property type="evidence" value="ECO:0007669"/>
    <property type="project" value="InterPro"/>
</dbReference>
<dbReference type="InterPro" id="IPR012156">
    <property type="entry name" value="Cold_shock_CspA"/>
</dbReference>
<feature type="transmembrane region" description="Helical" evidence="1">
    <location>
        <begin position="64"/>
        <end position="86"/>
    </location>
</feature>
<dbReference type="PATRIC" id="fig|1121307.3.peg.2544"/>
<keyword evidence="1" id="KW-0472">Membrane</keyword>
<feature type="transmembrane region" description="Helical" evidence="1">
    <location>
        <begin position="6"/>
        <end position="23"/>
    </location>
</feature>
<keyword evidence="1" id="KW-0812">Transmembrane</keyword>
<organism evidence="2 3">
    <name type="scientific">Clostridium cylindrosporum DSM 605</name>
    <dbReference type="NCBI Taxonomy" id="1121307"/>
    <lineage>
        <taxon>Bacteria</taxon>
        <taxon>Bacillati</taxon>
        <taxon>Bacillota</taxon>
        <taxon>Clostridia</taxon>
        <taxon>Eubacteriales</taxon>
        <taxon>Clostridiaceae</taxon>
        <taxon>Clostridium</taxon>
    </lineage>
</organism>
<sequence length="87" mass="10186">MKELFIYYIAVINMISFLAMFIDKRKSIKHKWRISEAKLILLSIIGGSIGSILGMYMFRHKTKHIKFTLGVPIIIIVQLILLYLFIK</sequence>
<proteinExistence type="predicted"/>
<dbReference type="EMBL" id="LFVU01000001">
    <property type="protein sequence ID" value="KMT23351.1"/>
    <property type="molecule type" value="Genomic_DNA"/>
</dbReference>
<evidence type="ECO:0000313" key="3">
    <source>
        <dbReference type="Proteomes" id="UP000036756"/>
    </source>
</evidence>
<keyword evidence="3" id="KW-1185">Reference proteome</keyword>
<dbReference type="Proteomes" id="UP000036756">
    <property type="component" value="Unassembled WGS sequence"/>
</dbReference>
<comment type="caution">
    <text evidence="2">The sequence shown here is derived from an EMBL/GenBank/DDBJ whole genome shotgun (WGS) entry which is preliminary data.</text>
</comment>
<keyword evidence="1" id="KW-1133">Transmembrane helix</keyword>
<dbReference type="AlphaFoldDB" id="A0A0J8G6Y9"/>
<evidence type="ECO:0008006" key="4">
    <source>
        <dbReference type="Google" id="ProtNLM"/>
    </source>
</evidence>
<dbReference type="InterPro" id="IPR010718">
    <property type="entry name" value="DUF1294"/>
</dbReference>
<dbReference type="STRING" id="1121307.CLCY_8c00880"/>
<dbReference type="PIRSF" id="PIRSF002599">
    <property type="entry name" value="Cold_shock_A"/>
    <property type="match status" value="1"/>
</dbReference>
<feature type="transmembrane region" description="Helical" evidence="1">
    <location>
        <begin position="39"/>
        <end position="58"/>
    </location>
</feature>